<dbReference type="InterPro" id="IPR020861">
    <property type="entry name" value="Triosephosphate_isomerase_AS"/>
</dbReference>
<keyword evidence="4 7" id="KW-0963">Cytoplasm</keyword>
<evidence type="ECO:0000313" key="9">
    <source>
        <dbReference type="PDB" id="7RMN"/>
    </source>
</evidence>
<dbReference type="PANTHER" id="PTHR21139">
    <property type="entry name" value="TRIOSEPHOSPHATE ISOMERASE"/>
    <property type="match status" value="1"/>
</dbReference>
<feature type="active site" description="Proton acceptor" evidence="7">
    <location>
        <position position="174"/>
    </location>
</feature>
<keyword evidence="5 7" id="KW-0324">Glycolysis</keyword>
<evidence type="ECO:0007829" key="10">
    <source>
        <dbReference type="PDB" id="7RMN"/>
    </source>
</evidence>
<dbReference type="FunFam" id="3.20.20.70:FF:000016">
    <property type="entry name" value="Triosephosphate isomerase"/>
    <property type="match status" value="1"/>
</dbReference>
<evidence type="ECO:0000256" key="5">
    <source>
        <dbReference type="ARBA" id="ARBA00023152"/>
    </source>
</evidence>
<keyword evidence="3 7" id="KW-0312">Gluconeogenesis</keyword>
<comment type="subunit">
    <text evidence="7 8">Homodimer.</text>
</comment>
<dbReference type="PANTHER" id="PTHR21139:SF42">
    <property type="entry name" value="TRIOSEPHOSPHATE ISOMERASE"/>
    <property type="match status" value="1"/>
</dbReference>
<dbReference type="HAMAP" id="MF_00147_B">
    <property type="entry name" value="TIM_B"/>
    <property type="match status" value="1"/>
</dbReference>
<dbReference type="EC" id="5.3.1.1" evidence="7 8"/>
<evidence type="ECO:0000256" key="7">
    <source>
        <dbReference type="HAMAP-Rule" id="MF_00147"/>
    </source>
</evidence>
<dbReference type="GO" id="GO:0046166">
    <property type="term" value="P:glyceraldehyde-3-phosphate biosynthetic process"/>
    <property type="evidence" value="ECO:0007669"/>
    <property type="project" value="TreeGrafter"/>
</dbReference>
<feature type="binding site" evidence="7">
    <location>
        <begin position="241"/>
        <end position="242"/>
    </location>
    <ligand>
        <name>substrate</name>
    </ligand>
</feature>
<feature type="binding site" evidence="7">
    <location>
        <position position="220"/>
    </location>
    <ligand>
        <name>substrate</name>
    </ligand>
</feature>
<organism evidence="9">
    <name type="scientific">Verrucomicrobium spinosum</name>
    <dbReference type="NCBI Taxonomy" id="2736"/>
    <lineage>
        <taxon>Bacteria</taxon>
        <taxon>Pseudomonadati</taxon>
        <taxon>Verrucomicrobiota</taxon>
        <taxon>Verrucomicrobiia</taxon>
        <taxon>Verrucomicrobiales</taxon>
        <taxon>Verrucomicrobiaceae</taxon>
        <taxon>Verrucomicrobium</taxon>
    </lineage>
</organism>
<comment type="pathway">
    <text evidence="7 8">Carbohydrate biosynthesis; gluconeogenesis.</text>
</comment>
<dbReference type="CDD" id="cd00311">
    <property type="entry name" value="TIM"/>
    <property type="match status" value="1"/>
</dbReference>
<sequence length="271" mass="29606">MPPVFRKPIVAANWKMNNPPSETEKFLRAFLRLMPEKSPVQVVVVPSFVSLSLAQTLIQGGRTEVVELGAQNMSQYPSGAYTGETSALMLKECGVRHVILGHSERRALFGETNQIVNAKVIAALEARLHPILCVGETLEERDGGRIEQVLESQTRESLANVGSRRLQDVVIAYEPVWAIGTGRTASPEQAQEAHAFIRKVLGEMFDADTAQKIRIQYGGSVKPSNMDEIIAMPDVDGALVGGASLESGSFYEIVKAVITYLNDNKPVYQAP</sequence>
<comment type="subcellular location">
    <subcellularLocation>
        <location evidence="7 8">Cytoplasm</location>
    </subcellularLocation>
</comment>
<gene>
    <name evidence="7" type="primary">tpiA</name>
</gene>
<name>A0A979HMP0_9BACT</name>
<dbReference type="Pfam" id="PF00121">
    <property type="entry name" value="TIM"/>
    <property type="match status" value="1"/>
</dbReference>
<comment type="similarity">
    <text evidence="2 7 8">Belongs to the triosephosphate isomerase family.</text>
</comment>
<dbReference type="GO" id="GO:0005829">
    <property type="term" value="C:cytosol"/>
    <property type="evidence" value="ECO:0007669"/>
    <property type="project" value="TreeGrafter"/>
</dbReference>
<feature type="binding site" evidence="7">
    <location>
        <position position="180"/>
    </location>
    <ligand>
        <name>substrate</name>
    </ligand>
</feature>
<reference evidence="10" key="1">
    <citation type="submission" date="2021-07" db="PDB data bank">
        <title>Structure of VspTPI - Verrucomicrobium spinosum triosephoshate isomerase.</title>
        <authorList>
            <person name="Vickers C.J."/>
            <person name="Fraga D."/>
            <person name="Patrick W.M."/>
        </authorList>
    </citation>
    <scope>X-RAY CRYSTALLOGRAPHY (1.21 ANGSTROMS)</scope>
</reference>
<dbReference type="AlphaFoldDB" id="A0A979HMP0"/>
<dbReference type="GO" id="GO:0006094">
    <property type="term" value="P:gluconeogenesis"/>
    <property type="evidence" value="ECO:0007669"/>
    <property type="project" value="UniProtKB-UniRule"/>
</dbReference>
<proteinExistence type="evidence at protein level"/>
<comment type="function">
    <text evidence="7">Involved in the gluconeogenesis. Catalyzes stereospecifically the conversion of dihydroxyacetone phosphate (DHAP) to D-glyceraldehyde-3-phosphate (G3P).</text>
</comment>
<dbReference type="InterPro" id="IPR000652">
    <property type="entry name" value="Triosephosphate_isomerase"/>
</dbReference>
<dbReference type="PROSITE" id="PS51440">
    <property type="entry name" value="TIM_2"/>
    <property type="match status" value="1"/>
</dbReference>
<dbReference type="InterPro" id="IPR035990">
    <property type="entry name" value="TIM_sf"/>
</dbReference>
<keyword evidence="6 7" id="KW-0413">Isomerase</keyword>
<dbReference type="InterPro" id="IPR013785">
    <property type="entry name" value="Aldolase_TIM"/>
</dbReference>
<dbReference type="PDB" id="7RMN">
    <property type="method" value="X-ray"/>
    <property type="resolution" value="1.21 A"/>
    <property type="chains" value="A/B=1-271"/>
</dbReference>
<dbReference type="Gene3D" id="3.20.20.70">
    <property type="entry name" value="Aldolase class I"/>
    <property type="match status" value="1"/>
</dbReference>
<feature type="active site" description="Electrophile" evidence="7">
    <location>
        <position position="102"/>
    </location>
</feature>
<dbReference type="NCBIfam" id="TIGR00419">
    <property type="entry name" value="tim"/>
    <property type="match status" value="1"/>
</dbReference>
<evidence type="ECO:0000256" key="1">
    <source>
        <dbReference type="ARBA" id="ARBA00004680"/>
    </source>
</evidence>
<evidence type="ECO:0000256" key="6">
    <source>
        <dbReference type="ARBA" id="ARBA00023235"/>
    </source>
</evidence>
<protein>
    <recommendedName>
        <fullName evidence="7 8">Triosephosphate isomerase</fullName>
        <shortName evidence="7">TIM</shortName>
        <shortName evidence="7">TPI</shortName>
        <ecNumber evidence="7 8">5.3.1.1</ecNumber>
    </recommendedName>
    <alternativeName>
        <fullName evidence="7">Triose-phosphate isomerase</fullName>
    </alternativeName>
</protein>
<evidence type="ECO:0000256" key="3">
    <source>
        <dbReference type="ARBA" id="ARBA00022432"/>
    </source>
</evidence>
<keyword evidence="10" id="KW-0002">3D-structure</keyword>
<evidence type="ECO:0000256" key="2">
    <source>
        <dbReference type="ARBA" id="ARBA00007422"/>
    </source>
</evidence>
<evidence type="ECO:0000256" key="8">
    <source>
        <dbReference type="RuleBase" id="RU363013"/>
    </source>
</evidence>
<dbReference type="GO" id="GO:0019563">
    <property type="term" value="P:glycerol catabolic process"/>
    <property type="evidence" value="ECO:0007669"/>
    <property type="project" value="TreeGrafter"/>
</dbReference>
<dbReference type="SUPFAM" id="SSF51351">
    <property type="entry name" value="Triosephosphate isomerase (TIM)"/>
    <property type="match status" value="1"/>
</dbReference>
<dbReference type="InterPro" id="IPR022896">
    <property type="entry name" value="TrioseP_Isoase_bac/euk"/>
</dbReference>
<feature type="binding site" evidence="7">
    <location>
        <begin position="13"/>
        <end position="15"/>
    </location>
    <ligand>
        <name>substrate</name>
    </ligand>
</feature>
<dbReference type="GO" id="GO:0004807">
    <property type="term" value="F:triose-phosphate isomerase activity"/>
    <property type="evidence" value="ECO:0007669"/>
    <property type="project" value="UniProtKB-UniRule"/>
</dbReference>
<evidence type="ECO:0000256" key="4">
    <source>
        <dbReference type="ARBA" id="ARBA00022490"/>
    </source>
</evidence>
<dbReference type="SMR" id="A0A979HMP0"/>
<comment type="catalytic activity">
    <reaction evidence="7 8">
        <text>D-glyceraldehyde 3-phosphate = dihydroxyacetone phosphate</text>
        <dbReference type="Rhea" id="RHEA:18585"/>
        <dbReference type="ChEBI" id="CHEBI:57642"/>
        <dbReference type="ChEBI" id="CHEBI:59776"/>
        <dbReference type="EC" id="5.3.1.1"/>
    </reaction>
</comment>
<comment type="pathway">
    <text evidence="1 7 8">Carbohydrate degradation; glycolysis; D-glyceraldehyde 3-phosphate from glycerone phosphate: step 1/1.</text>
</comment>
<dbReference type="PROSITE" id="PS00171">
    <property type="entry name" value="TIM_1"/>
    <property type="match status" value="1"/>
</dbReference>
<dbReference type="GO" id="GO:0006096">
    <property type="term" value="P:glycolytic process"/>
    <property type="evidence" value="ECO:0007669"/>
    <property type="project" value="UniProtKB-UniRule"/>
</dbReference>
<accession>A0A979HMP0</accession>